<gene>
    <name evidence="2" type="ORF">ACFPZ3_12735</name>
</gene>
<feature type="transmembrane region" description="Helical" evidence="1">
    <location>
        <begin position="142"/>
        <end position="171"/>
    </location>
</feature>
<reference evidence="3" key="1">
    <citation type="journal article" date="2019" name="Int. J. Syst. Evol. Microbiol.">
        <title>The Global Catalogue of Microorganisms (GCM) 10K type strain sequencing project: providing services to taxonomists for standard genome sequencing and annotation.</title>
        <authorList>
            <consortium name="The Broad Institute Genomics Platform"/>
            <consortium name="The Broad Institute Genome Sequencing Center for Infectious Disease"/>
            <person name="Wu L."/>
            <person name="Ma J."/>
        </authorList>
    </citation>
    <scope>NUCLEOTIDE SEQUENCE [LARGE SCALE GENOMIC DNA]</scope>
    <source>
        <strain evidence="3">CCUG 53903</strain>
    </source>
</reference>
<organism evidence="2 3">
    <name type="scientific">Nonomuraea insulae</name>
    <dbReference type="NCBI Taxonomy" id="1616787"/>
    <lineage>
        <taxon>Bacteria</taxon>
        <taxon>Bacillati</taxon>
        <taxon>Actinomycetota</taxon>
        <taxon>Actinomycetes</taxon>
        <taxon>Streptosporangiales</taxon>
        <taxon>Streptosporangiaceae</taxon>
        <taxon>Nonomuraea</taxon>
    </lineage>
</organism>
<evidence type="ECO:0000313" key="2">
    <source>
        <dbReference type="EMBL" id="MFC5824717.1"/>
    </source>
</evidence>
<dbReference type="EMBL" id="JBHSPA010000016">
    <property type="protein sequence ID" value="MFC5824717.1"/>
    <property type="molecule type" value="Genomic_DNA"/>
</dbReference>
<sequence length="208" mass="21989">MEADNQDAEPSATLMSAIVTEHFVLQSAAGTTVSEAIGRSSLYLSVLSSSLIALGFASQTPGLLLPFAAAALPTVFVLGVLTTARLVDTGVQNILYLSGITRIRGYYRELGPEAARYFPPWAAVEGGTEDALRSMAVKSGPLAGLFTAASMIAVINGVLAGVCLALLTYYVVTDHHLMSALAAGLATAAACLTVFYRYQHRRYLSIRR</sequence>
<dbReference type="RefSeq" id="WP_379514239.1">
    <property type="nucleotide sequence ID" value="NZ_JBHSPA010000016.1"/>
</dbReference>
<protein>
    <recommendedName>
        <fullName evidence="4">ABC transmembrane type-1 domain-containing protein</fullName>
    </recommendedName>
</protein>
<evidence type="ECO:0008006" key="4">
    <source>
        <dbReference type="Google" id="ProtNLM"/>
    </source>
</evidence>
<feature type="transmembrane region" description="Helical" evidence="1">
    <location>
        <begin position="64"/>
        <end position="87"/>
    </location>
</feature>
<keyword evidence="1" id="KW-0812">Transmembrane</keyword>
<keyword evidence="1" id="KW-0472">Membrane</keyword>
<name>A0ABW1CGY8_9ACTN</name>
<keyword evidence="3" id="KW-1185">Reference proteome</keyword>
<proteinExistence type="predicted"/>
<keyword evidence="1" id="KW-1133">Transmembrane helix</keyword>
<comment type="caution">
    <text evidence="2">The sequence shown here is derived from an EMBL/GenBank/DDBJ whole genome shotgun (WGS) entry which is preliminary data.</text>
</comment>
<accession>A0ABW1CGY8</accession>
<feature type="transmembrane region" description="Helical" evidence="1">
    <location>
        <begin position="177"/>
        <end position="198"/>
    </location>
</feature>
<evidence type="ECO:0000313" key="3">
    <source>
        <dbReference type="Proteomes" id="UP001596058"/>
    </source>
</evidence>
<evidence type="ECO:0000256" key="1">
    <source>
        <dbReference type="SAM" id="Phobius"/>
    </source>
</evidence>
<dbReference type="Proteomes" id="UP001596058">
    <property type="component" value="Unassembled WGS sequence"/>
</dbReference>